<evidence type="ECO:0000256" key="2">
    <source>
        <dbReference type="ARBA" id="ARBA00022679"/>
    </source>
</evidence>
<dbReference type="InterPro" id="IPR028098">
    <property type="entry name" value="Glyco_trans_4-like_N"/>
</dbReference>
<dbReference type="PANTHER" id="PTHR45947">
    <property type="entry name" value="SULFOQUINOVOSYL TRANSFERASE SQD2"/>
    <property type="match status" value="1"/>
</dbReference>
<dbReference type="Proteomes" id="UP001500831">
    <property type="component" value="Unassembled WGS sequence"/>
</dbReference>
<dbReference type="Gene3D" id="3.40.50.2000">
    <property type="entry name" value="Glycogen Phosphorylase B"/>
    <property type="match status" value="2"/>
</dbReference>
<reference evidence="6" key="1">
    <citation type="journal article" date="2019" name="Int. J. Syst. Evol. Microbiol.">
        <title>The Global Catalogue of Microorganisms (GCM) 10K type strain sequencing project: providing services to taxonomists for standard genome sequencing and annotation.</title>
        <authorList>
            <consortium name="The Broad Institute Genomics Platform"/>
            <consortium name="The Broad Institute Genome Sequencing Center for Infectious Disease"/>
            <person name="Wu L."/>
            <person name="Ma J."/>
        </authorList>
    </citation>
    <scope>NUCLEOTIDE SEQUENCE [LARGE SCALE GENOMIC DNA]</scope>
    <source>
        <strain evidence="6">JCM 6242</strain>
    </source>
</reference>
<keyword evidence="6" id="KW-1185">Reference proteome</keyword>
<keyword evidence="1" id="KW-0328">Glycosyltransferase</keyword>
<evidence type="ECO:0000256" key="1">
    <source>
        <dbReference type="ARBA" id="ARBA00022676"/>
    </source>
</evidence>
<proteinExistence type="predicted"/>
<comment type="caution">
    <text evidence="5">The sequence shown here is derived from an EMBL/GenBank/DDBJ whole genome shotgun (WGS) entry which is preliminary data.</text>
</comment>
<dbReference type="InterPro" id="IPR001296">
    <property type="entry name" value="Glyco_trans_1"/>
</dbReference>
<evidence type="ECO:0000313" key="5">
    <source>
        <dbReference type="EMBL" id="GAA2900723.1"/>
    </source>
</evidence>
<accession>A0ABP6IMX5</accession>
<organism evidence="5 6">
    <name type="scientific">Streptosporangium fragile</name>
    <dbReference type="NCBI Taxonomy" id="46186"/>
    <lineage>
        <taxon>Bacteria</taxon>
        <taxon>Bacillati</taxon>
        <taxon>Actinomycetota</taxon>
        <taxon>Actinomycetes</taxon>
        <taxon>Streptosporangiales</taxon>
        <taxon>Streptosporangiaceae</taxon>
        <taxon>Streptosporangium</taxon>
    </lineage>
</organism>
<keyword evidence="2" id="KW-0808">Transferase</keyword>
<dbReference type="EMBL" id="BAAAVI010000068">
    <property type="protein sequence ID" value="GAA2900723.1"/>
    <property type="molecule type" value="Genomic_DNA"/>
</dbReference>
<evidence type="ECO:0000313" key="6">
    <source>
        <dbReference type="Proteomes" id="UP001500831"/>
    </source>
</evidence>
<dbReference type="Pfam" id="PF00534">
    <property type="entry name" value="Glycos_transf_1"/>
    <property type="match status" value="1"/>
</dbReference>
<name>A0ABP6IMX5_9ACTN</name>
<gene>
    <name evidence="5" type="ORF">GCM10010517_66420</name>
</gene>
<evidence type="ECO:0000259" key="3">
    <source>
        <dbReference type="Pfam" id="PF00534"/>
    </source>
</evidence>
<evidence type="ECO:0000259" key="4">
    <source>
        <dbReference type="Pfam" id="PF13439"/>
    </source>
</evidence>
<dbReference type="Pfam" id="PF13439">
    <property type="entry name" value="Glyco_transf_4"/>
    <property type="match status" value="1"/>
</dbReference>
<dbReference type="SUPFAM" id="SSF53756">
    <property type="entry name" value="UDP-Glycosyltransferase/glycogen phosphorylase"/>
    <property type="match status" value="1"/>
</dbReference>
<dbReference type="PANTHER" id="PTHR45947:SF3">
    <property type="entry name" value="SULFOQUINOVOSYL TRANSFERASE SQD2"/>
    <property type="match status" value="1"/>
</dbReference>
<dbReference type="InterPro" id="IPR050194">
    <property type="entry name" value="Glycosyltransferase_grp1"/>
</dbReference>
<feature type="domain" description="Glycosyltransferase subfamily 4-like N-terminal" evidence="4">
    <location>
        <begin position="22"/>
        <end position="195"/>
    </location>
</feature>
<protein>
    <submittedName>
        <fullName evidence="5">Glycosyltransferase family 1 protein</fullName>
    </submittedName>
</protein>
<dbReference type="RefSeq" id="WP_344979800.1">
    <property type="nucleotide sequence ID" value="NZ_BAAAVI010000068.1"/>
</dbReference>
<sequence length="397" mass="41586">MRIALLSEHANPLATIGGVDAGGQNVHVAALATALAGRGHEVTVYTRRTAGDEPDRVSLGPDVTVEHVPAGPAVALPKDELLPYMPDFAEYLARRWAANPPDVVHAHFWMSGLAALAAAGEVGVPVLQTFHALGTVKRRWQGAADTSPAGRIAAEADIGRRVHAVIATCTDEVKELLRMGVPGDRVAVVPCGVDLGLFHPDGPAAPRGALRRVLSIGRMVPRKGVDTVVQAMRHLPDAELIVAGGEPGDEEAARLAATAAAYGLSDRVHLVGSVARDEVPALMRSADVVVTVPWYEPFGMVPLEAMACGVPVIASAVGGHLDTVAGCGILVPPRRPRALTRALRDVLGRSGLRASLAAAGLRRARSRYGWPRVAERTEAVYLDVLAGRRMTIAVAGG</sequence>
<feature type="domain" description="Glycosyl transferase family 1" evidence="3">
    <location>
        <begin position="212"/>
        <end position="360"/>
    </location>
</feature>